<dbReference type="EMBL" id="CM039172">
    <property type="protein sequence ID" value="KAH9778468.1"/>
    <property type="molecule type" value="Genomic_DNA"/>
</dbReference>
<proteinExistence type="predicted"/>
<evidence type="ECO:0000313" key="2">
    <source>
        <dbReference type="Proteomes" id="UP000829398"/>
    </source>
</evidence>
<comment type="caution">
    <text evidence="1">The sequence shown here is derived from an EMBL/GenBank/DDBJ whole genome shotgun (WGS) entry which is preliminary data.</text>
</comment>
<dbReference type="Proteomes" id="UP000829398">
    <property type="component" value="Chromosome 3"/>
</dbReference>
<reference evidence="2" key="1">
    <citation type="journal article" date="2023" name="Hortic. Res.">
        <title>A chromosome-level phased genome enabling allele-level studies in sweet orange: a case study on citrus Huanglongbing tolerance.</title>
        <authorList>
            <person name="Wu B."/>
            <person name="Yu Q."/>
            <person name="Deng Z."/>
            <person name="Duan Y."/>
            <person name="Luo F."/>
            <person name="Gmitter F. Jr."/>
        </authorList>
    </citation>
    <scope>NUCLEOTIDE SEQUENCE [LARGE SCALE GENOMIC DNA]</scope>
    <source>
        <strain evidence="2">cv. Valencia</strain>
    </source>
</reference>
<name>A0ACB8LYW9_CITSI</name>
<gene>
    <name evidence="1" type="ORF">KPL71_007368</name>
</gene>
<sequence>MVRLRQRLRLVPSANPSPSLNWDCLRVEELRRGTKRSNPESALALVEPKVVDRYHHHSSASASAGLSEAPLCRPWDRGDLMRRVATFKSMTWFAKPKVVSAVNCARRGWINVDTDTIACESCGARLLFSTPSSWTQQQGMSYSFIMTVTIKTKLCNFFIQLLVYFYLNWTVSYILSVEKAALVFSLKLDNGHKLLCPWIDNICDETLAQFPPMPPPVLVEKFRERSSALIQLLALPVILPSAIEYMRSTQLEEFLKWFPILECGNEAAKGSETDSLSNQCQDNSANLYYQAEKLISLCGWEPRSLPYVVDCEDGVNQFVDDVNGQNPSVNVHSAGSKEIVEVTEDYGAHKSVVLDCRLCGASVGLWAFATVARPVEFFRVVGDTEVNGENHCGSHVSGNENHVGNMEVAMNTVSNGEPSHTESSSHLNLTIAGGPPPTKQNFKATISFPVVGRALRAKFSYDSDFRDYTFDHPKEIQSTSRNNNLPEEGKDHTEKNLTGQVVLAEDAGSLNRGQYDHGSDSSINEETLGKENNDHAPLEGPSVTGQDTFPGAGTGCAIVQSSTETTQNEKLGQSQSDMLAENGEQSKNEGSLVIPSGSAVMAGSAGMDPKQLQEVNAMKFDPIRQHRHFCPWIVSTGGALPGWQQTLSALHRQRAGSYSSPADSSPSSSLIKVDDPIASVRKLFTSPVAKRMKSTHGSS</sequence>
<accession>A0ACB8LYW9</accession>
<organism evidence="1 2">
    <name type="scientific">Citrus sinensis</name>
    <name type="common">Sweet orange</name>
    <name type="synonym">Citrus aurantium var. sinensis</name>
    <dbReference type="NCBI Taxonomy" id="2711"/>
    <lineage>
        <taxon>Eukaryota</taxon>
        <taxon>Viridiplantae</taxon>
        <taxon>Streptophyta</taxon>
        <taxon>Embryophyta</taxon>
        <taxon>Tracheophyta</taxon>
        <taxon>Spermatophyta</taxon>
        <taxon>Magnoliopsida</taxon>
        <taxon>eudicotyledons</taxon>
        <taxon>Gunneridae</taxon>
        <taxon>Pentapetalae</taxon>
        <taxon>rosids</taxon>
        <taxon>malvids</taxon>
        <taxon>Sapindales</taxon>
        <taxon>Rutaceae</taxon>
        <taxon>Aurantioideae</taxon>
        <taxon>Citrus</taxon>
    </lineage>
</organism>
<protein>
    <submittedName>
        <fullName evidence="1">C3HC zinc finger-like protein</fullName>
    </submittedName>
</protein>
<keyword evidence="2" id="KW-1185">Reference proteome</keyword>
<evidence type="ECO:0000313" key="1">
    <source>
        <dbReference type="EMBL" id="KAH9778468.1"/>
    </source>
</evidence>